<dbReference type="Ensembl" id="ENSLAFT00000029128.1">
    <property type="protein sequence ID" value="ENSLAFP00000021311.1"/>
    <property type="gene ID" value="ENSLAFG00000027536.1"/>
</dbReference>
<proteinExistence type="predicted"/>
<dbReference type="InParanoid" id="G3U0F3"/>
<accession>G3U0F3</accession>
<dbReference type="HOGENOM" id="CLU_3073961_0_0_1"/>
<dbReference type="Proteomes" id="UP000007646">
    <property type="component" value="Unassembled WGS sequence"/>
</dbReference>
<dbReference type="AlphaFoldDB" id="G3U0F3"/>
<evidence type="ECO:0000313" key="3">
    <source>
        <dbReference type="Proteomes" id="UP000007646"/>
    </source>
</evidence>
<evidence type="ECO:0000256" key="1">
    <source>
        <dbReference type="SAM" id="MobiDB-lite"/>
    </source>
</evidence>
<sequence>SLCAWNSLDSSAGRPGFEIRSAPPFAASAPPRPSTAAGPASSLLSSRRVQHHL</sequence>
<feature type="region of interest" description="Disordered" evidence="1">
    <location>
        <begin position="1"/>
        <end position="53"/>
    </location>
</feature>
<keyword evidence="3" id="KW-1185">Reference proteome</keyword>
<reference evidence="2" key="3">
    <citation type="submission" date="2025-09" db="UniProtKB">
        <authorList>
            <consortium name="Ensembl"/>
        </authorList>
    </citation>
    <scope>IDENTIFICATION</scope>
    <source>
        <strain evidence="2">Isolate ISIS603380</strain>
    </source>
</reference>
<evidence type="ECO:0000313" key="2">
    <source>
        <dbReference type="Ensembl" id="ENSLAFP00000021311.1"/>
    </source>
</evidence>
<reference evidence="2" key="2">
    <citation type="submission" date="2025-08" db="UniProtKB">
        <authorList>
            <consortium name="Ensembl"/>
        </authorList>
    </citation>
    <scope>IDENTIFICATION</scope>
    <source>
        <strain evidence="2">Isolate ISIS603380</strain>
    </source>
</reference>
<organism evidence="2 3">
    <name type="scientific">Loxodonta africana</name>
    <name type="common">African elephant</name>
    <dbReference type="NCBI Taxonomy" id="9785"/>
    <lineage>
        <taxon>Eukaryota</taxon>
        <taxon>Metazoa</taxon>
        <taxon>Chordata</taxon>
        <taxon>Craniata</taxon>
        <taxon>Vertebrata</taxon>
        <taxon>Euteleostomi</taxon>
        <taxon>Mammalia</taxon>
        <taxon>Eutheria</taxon>
        <taxon>Afrotheria</taxon>
        <taxon>Proboscidea</taxon>
        <taxon>Elephantidae</taxon>
        <taxon>Loxodonta</taxon>
    </lineage>
</organism>
<name>G3U0F3_LOXAF</name>
<feature type="compositionally biased region" description="Low complexity" evidence="1">
    <location>
        <begin position="21"/>
        <end position="42"/>
    </location>
</feature>
<reference evidence="2 3" key="1">
    <citation type="submission" date="2009-06" db="EMBL/GenBank/DDBJ databases">
        <title>The Genome Sequence of Loxodonta africana (African elephant).</title>
        <authorList>
            <person name="Di Palma F."/>
            <person name="Heiman D."/>
            <person name="Young S."/>
            <person name="Johnson J."/>
            <person name="Lander E.S."/>
            <person name="Lindblad-Toh K."/>
        </authorList>
    </citation>
    <scope>NUCLEOTIDE SEQUENCE [LARGE SCALE GENOMIC DNA]</scope>
    <source>
        <strain evidence="2 3">Isolate ISIS603380</strain>
    </source>
</reference>
<protein>
    <submittedName>
        <fullName evidence="2">Uncharacterized protein</fullName>
    </submittedName>
</protein>